<dbReference type="GO" id="GO:0005347">
    <property type="term" value="F:ATP transmembrane transporter activity"/>
    <property type="evidence" value="ECO:0007669"/>
    <property type="project" value="InterPro"/>
</dbReference>
<keyword evidence="3 12" id="KW-0813">Transport</keyword>
<name>A0AAU9S5L5_THLAR</name>
<evidence type="ECO:0000256" key="9">
    <source>
        <dbReference type="ARBA" id="ARBA00023140"/>
    </source>
</evidence>
<comment type="function">
    <text evidence="10">Peroxisomal adenine nucleotide transporter catalyzing the counterexchange of ATP with AMP. ATP is needed by reactions that generate acyl-CoA for peroxisomal fatty acid beta-oxidation during postgerminative growth. Required for the beta-oxidation reactions involved in auxin biosynthesis and for the conversion of seed-reserved triacylglycerols into sucrose that is necessary for growth before the onset of photosynthesis.</text>
</comment>
<accession>A0AAU9S5L5</accession>
<dbReference type="FunFam" id="1.50.40.10:FF:000044">
    <property type="entry name" value="Peroxisomal adenine nucleotide carrier 1"/>
    <property type="match status" value="1"/>
</dbReference>
<dbReference type="Proteomes" id="UP000836841">
    <property type="component" value="Chromosome 3"/>
</dbReference>
<comment type="similarity">
    <text evidence="2 12">Belongs to the mitochondrial carrier (TC 2.A.29) family.</text>
</comment>
<dbReference type="Pfam" id="PF00153">
    <property type="entry name" value="Mito_carr"/>
    <property type="match status" value="2"/>
</dbReference>
<evidence type="ECO:0000313" key="14">
    <source>
        <dbReference type="Proteomes" id="UP000836841"/>
    </source>
</evidence>
<dbReference type="Gene3D" id="1.50.40.10">
    <property type="entry name" value="Mitochondrial carrier domain"/>
    <property type="match status" value="1"/>
</dbReference>
<dbReference type="GO" id="GO:0006635">
    <property type="term" value="P:fatty acid beta-oxidation"/>
    <property type="evidence" value="ECO:0007669"/>
    <property type="project" value="InterPro"/>
</dbReference>
<evidence type="ECO:0000256" key="7">
    <source>
        <dbReference type="ARBA" id="ARBA00022989"/>
    </source>
</evidence>
<dbReference type="GO" id="GO:0015297">
    <property type="term" value="F:antiporter activity"/>
    <property type="evidence" value="ECO:0007669"/>
    <property type="project" value="UniProtKB-KW"/>
</dbReference>
<dbReference type="PROSITE" id="PS50920">
    <property type="entry name" value="SOLCAR"/>
    <property type="match status" value="2"/>
</dbReference>
<dbReference type="AlphaFoldDB" id="A0AAU9S5L5"/>
<dbReference type="GO" id="GO:0015217">
    <property type="term" value="F:ADP transmembrane transporter activity"/>
    <property type="evidence" value="ECO:0007669"/>
    <property type="project" value="InterPro"/>
</dbReference>
<proteinExistence type="inferred from homology"/>
<keyword evidence="9" id="KW-0576">Peroxisome</keyword>
<gene>
    <name evidence="13" type="ORF">TAV2_LOCUS9510</name>
</gene>
<feature type="repeat" description="Solcar" evidence="11">
    <location>
        <begin position="5"/>
        <end position="94"/>
    </location>
</feature>
<dbReference type="PANTHER" id="PTHR46650:SF4">
    <property type="entry name" value="PEROXISOMAL ADENINE NUCLEOTIDE CARRIER 1"/>
    <property type="match status" value="1"/>
</dbReference>
<evidence type="ECO:0000256" key="6">
    <source>
        <dbReference type="ARBA" id="ARBA00022737"/>
    </source>
</evidence>
<evidence type="ECO:0000256" key="8">
    <source>
        <dbReference type="ARBA" id="ARBA00023136"/>
    </source>
</evidence>
<keyword evidence="7" id="KW-1133">Transmembrane helix</keyword>
<comment type="subcellular location">
    <subcellularLocation>
        <location evidence="1">Peroxisome membrane</location>
        <topology evidence="1">Multi-pass membrane protein</topology>
    </subcellularLocation>
</comment>
<keyword evidence="5 11" id="KW-0812">Transmembrane</keyword>
<dbReference type="SUPFAM" id="SSF103506">
    <property type="entry name" value="Mitochondrial carrier"/>
    <property type="match status" value="1"/>
</dbReference>
<feature type="repeat" description="Solcar" evidence="11">
    <location>
        <begin position="210"/>
        <end position="306"/>
    </location>
</feature>
<dbReference type="GO" id="GO:0005778">
    <property type="term" value="C:peroxisomal membrane"/>
    <property type="evidence" value="ECO:0007669"/>
    <property type="project" value="UniProtKB-SubCell"/>
</dbReference>
<keyword evidence="4" id="KW-0050">Antiport</keyword>
<reference evidence="13 14" key="1">
    <citation type="submission" date="2022-03" db="EMBL/GenBank/DDBJ databases">
        <authorList>
            <person name="Nunn A."/>
            <person name="Chopra R."/>
            <person name="Nunn A."/>
            <person name="Contreras Garrido A."/>
        </authorList>
    </citation>
    <scope>NUCLEOTIDE SEQUENCE [LARGE SCALE GENOMIC DNA]</scope>
</reference>
<evidence type="ECO:0000256" key="11">
    <source>
        <dbReference type="PROSITE-ProRule" id="PRU00282"/>
    </source>
</evidence>
<protein>
    <recommendedName>
        <fullName evidence="15">Peroxisomal adenine nucleotide carrier 1</fullName>
    </recommendedName>
</protein>
<evidence type="ECO:0000256" key="2">
    <source>
        <dbReference type="ARBA" id="ARBA00006375"/>
    </source>
</evidence>
<organism evidence="13 14">
    <name type="scientific">Thlaspi arvense</name>
    <name type="common">Field penny-cress</name>
    <dbReference type="NCBI Taxonomy" id="13288"/>
    <lineage>
        <taxon>Eukaryota</taxon>
        <taxon>Viridiplantae</taxon>
        <taxon>Streptophyta</taxon>
        <taxon>Embryophyta</taxon>
        <taxon>Tracheophyta</taxon>
        <taxon>Spermatophyta</taxon>
        <taxon>Magnoliopsida</taxon>
        <taxon>eudicotyledons</taxon>
        <taxon>Gunneridae</taxon>
        <taxon>Pentapetalae</taxon>
        <taxon>rosids</taxon>
        <taxon>malvids</taxon>
        <taxon>Brassicales</taxon>
        <taxon>Brassicaceae</taxon>
        <taxon>Thlaspideae</taxon>
        <taxon>Thlaspi</taxon>
    </lineage>
</organism>
<evidence type="ECO:0000313" key="13">
    <source>
        <dbReference type="EMBL" id="CAH2055036.1"/>
    </source>
</evidence>
<dbReference type="EMBL" id="OU466859">
    <property type="protein sequence ID" value="CAH2055036.1"/>
    <property type="molecule type" value="Genomic_DNA"/>
</dbReference>
<keyword evidence="8 11" id="KW-0472">Membrane</keyword>
<dbReference type="PANTHER" id="PTHR46650">
    <property type="entry name" value="PEROXISOMAL ADENINE NUCLEOTIDE TRANSPORTER 1"/>
    <property type="match status" value="1"/>
</dbReference>
<sequence>MGVDLESVSEATSGAVGSLLSTTILYPLDTCKSKFQAEIRARGQQKYRYLSDVMWEAISKRQILSLYQGLGTKNLQSFVSQFIYFYSYSYFKRVHSERTGSKSIGTKANLLIAAAAGACTSVLTQALLEWRIKPLDTASSRMQTSEFGESKGLWKTLTEGAWGNAFDGLGISLLLTSNPAIQYTVFDQLKQHLLKQKTAKAENGSSPVVLSAFMAFVLGAVSKSVATVLTYPAIRCKVMIQAADESKETETKKPRRMTRKTIPGVVYAIWRKEGMLGFFKGLQAQILKTVLSSALLLMIKEKITATTWILILAIRRTLFLTKGKLKSP</sequence>
<dbReference type="InterPro" id="IPR018108">
    <property type="entry name" value="MCP_transmembrane"/>
</dbReference>
<keyword evidence="6" id="KW-0677">Repeat</keyword>
<dbReference type="GO" id="GO:0080024">
    <property type="term" value="P:indolebutyric acid metabolic process"/>
    <property type="evidence" value="ECO:0007669"/>
    <property type="project" value="UniProtKB-ARBA"/>
</dbReference>
<evidence type="ECO:0000256" key="12">
    <source>
        <dbReference type="RuleBase" id="RU000488"/>
    </source>
</evidence>
<evidence type="ECO:0000256" key="1">
    <source>
        <dbReference type="ARBA" id="ARBA00004585"/>
    </source>
</evidence>
<evidence type="ECO:0000256" key="3">
    <source>
        <dbReference type="ARBA" id="ARBA00022448"/>
    </source>
</evidence>
<evidence type="ECO:0000256" key="10">
    <source>
        <dbReference type="ARBA" id="ARBA00059928"/>
    </source>
</evidence>
<keyword evidence="14" id="KW-1185">Reference proteome</keyword>
<evidence type="ECO:0000256" key="5">
    <source>
        <dbReference type="ARBA" id="ARBA00022692"/>
    </source>
</evidence>
<dbReference type="InterPro" id="IPR023395">
    <property type="entry name" value="MCP_dom_sf"/>
</dbReference>
<dbReference type="GO" id="GO:0007031">
    <property type="term" value="P:peroxisome organization"/>
    <property type="evidence" value="ECO:0007669"/>
    <property type="project" value="TreeGrafter"/>
</dbReference>
<evidence type="ECO:0000256" key="4">
    <source>
        <dbReference type="ARBA" id="ARBA00022449"/>
    </source>
</evidence>
<dbReference type="InterPro" id="IPR045900">
    <property type="entry name" value="Peroxisomal_Ade_carrier"/>
</dbReference>
<evidence type="ECO:0008006" key="15">
    <source>
        <dbReference type="Google" id="ProtNLM"/>
    </source>
</evidence>